<keyword evidence="2" id="KW-1185">Reference proteome</keyword>
<protein>
    <recommendedName>
        <fullName evidence="3">Twin-arginine translocation signal domain-containing protein</fullName>
    </recommendedName>
</protein>
<dbReference type="InterPro" id="IPR006311">
    <property type="entry name" value="TAT_signal"/>
</dbReference>
<gene>
    <name evidence="1" type="ORF">JWS04_16980</name>
</gene>
<evidence type="ECO:0000313" key="1">
    <source>
        <dbReference type="EMBL" id="MBP0112752.1"/>
    </source>
</evidence>
<reference evidence="1 2" key="1">
    <citation type="submission" date="2021-03" db="EMBL/GenBank/DDBJ databases">
        <title>Genome Sequence of Bradyrhizobium vignae strain ISRA400.</title>
        <authorList>
            <person name="Tisa L.S."/>
            <person name="Svistoonoff S."/>
            <person name="Hocher V."/>
            <person name="Fall S."/>
            <person name="Zaiya A."/>
            <person name="Naing D."/>
            <person name="Niang N."/>
            <person name="Diouf A."/>
            <person name="Dasylva M.C."/>
            <person name="Toure O."/>
            <person name="Gueye M."/>
            <person name="Gully D."/>
            <person name="Tisseyre P."/>
            <person name="Simpson S."/>
            <person name="Morris K."/>
            <person name="Thomas W.K."/>
        </authorList>
    </citation>
    <scope>NUCLEOTIDE SEQUENCE [LARGE SCALE GENOMIC DNA]</scope>
    <source>
        <strain evidence="1 2">ISRA400</strain>
    </source>
</reference>
<name>A0ABS3ZX72_9BRAD</name>
<accession>A0ABS3ZX72</accession>
<dbReference type="RefSeq" id="WP_209295366.1">
    <property type="nucleotide sequence ID" value="NZ_JAGIKT010000036.1"/>
</dbReference>
<organism evidence="1 2">
    <name type="scientific">Bradyrhizobium vignae</name>
    <dbReference type="NCBI Taxonomy" id="1549949"/>
    <lineage>
        <taxon>Bacteria</taxon>
        <taxon>Pseudomonadati</taxon>
        <taxon>Pseudomonadota</taxon>
        <taxon>Alphaproteobacteria</taxon>
        <taxon>Hyphomicrobiales</taxon>
        <taxon>Nitrobacteraceae</taxon>
        <taxon>Bradyrhizobium</taxon>
    </lineage>
</organism>
<dbReference type="PROSITE" id="PS51318">
    <property type="entry name" value="TAT"/>
    <property type="match status" value="1"/>
</dbReference>
<evidence type="ECO:0008006" key="3">
    <source>
        <dbReference type="Google" id="ProtNLM"/>
    </source>
</evidence>
<dbReference type="EMBL" id="JAGIKT010000036">
    <property type="protein sequence ID" value="MBP0112752.1"/>
    <property type="molecule type" value="Genomic_DNA"/>
</dbReference>
<sequence>MKLDSQFTRRGFAATVATGVASIGLLAATAQSAEAYQGNMERALTSLHQALQSLQEATANKGGHRARAVELVRQAIEETQAGVAFADEHGGGGR</sequence>
<proteinExistence type="predicted"/>
<dbReference type="Proteomes" id="UP000669317">
    <property type="component" value="Unassembled WGS sequence"/>
</dbReference>
<comment type="caution">
    <text evidence="1">The sequence shown here is derived from an EMBL/GenBank/DDBJ whole genome shotgun (WGS) entry which is preliminary data.</text>
</comment>
<evidence type="ECO:0000313" key="2">
    <source>
        <dbReference type="Proteomes" id="UP000669317"/>
    </source>
</evidence>